<gene>
    <name evidence="2" type="ORF">NTEN_LOCUS12448</name>
</gene>
<name>A0A6H5GWA1_9HEMI</name>
<reference evidence="2 3" key="1">
    <citation type="submission" date="2020-02" db="EMBL/GenBank/DDBJ databases">
        <authorList>
            <person name="Ferguson B K."/>
        </authorList>
    </citation>
    <scope>NUCLEOTIDE SEQUENCE [LARGE SCALE GENOMIC DNA]</scope>
</reference>
<organism evidence="2 3">
    <name type="scientific">Nesidiocoris tenuis</name>
    <dbReference type="NCBI Taxonomy" id="355587"/>
    <lineage>
        <taxon>Eukaryota</taxon>
        <taxon>Metazoa</taxon>
        <taxon>Ecdysozoa</taxon>
        <taxon>Arthropoda</taxon>
        <taxon>Hexapoda</taxon>
        <taxon>Insecta</taxon>
        <taxon>Pterygota</taxon>
        <taxon>Neoptera</taxon>
        <taxon>Paraneoptera</taxon>
        <taxon>Hemiptera</taxon>
        <taxon>Heteroptera</taxon>
        <taxon>Panheteroptera</taxon>
        <taxon>Cimicomorpha</taxon>
        <taxon>Miridae</taxon>
        <taxon>Dicyphina</taxon>
        <taxon>Nesidiocoris</taxon>
    </lineage>
</organism>
<proteinExistence type="predicted"/>
<dbReference type="AlphaFoldDB" id="A0A6H5GWA1"/>
<feature type="region of interest" description="Disordered" evidence="1">
    <location>
        <begin position="1"/>
        <end position="34"/>
    </location>
</feature>
<dbReference type="Proteomes" id="UP000479000">
    <property type="component" value="Unassembled WGS sequence"/>
</dbReference>
<evidence type="ECO:0000313" key="2">
    <source>
        <dbReference type="EMBL" id="CAB0007052.1"/>
    </source>
</evidence>
<evidence type="ECO:0000256" key="1">
    <source>
        <dbReference type="SAM" id="MobiDB-lite"/>
    </source>
</evidence>
<protein>
    <submittedName>
        <fullName evidence="2">Uncharacterized protein</fullName>
    </submittedName>
</protein>
<evidence type="ECO:0000313" key="3">
    <source>
        <dbReference type="Proteomes" id="UP000479000"/>
    </source>
</evidence>
<dbReference type="EMBL" id="CADCXU010018641">
    <property type="protein sequence ID" value="CAB0007052.1"/>
    <property type="molecule type" value="Genomic_DNA"/>
</dbReference>
<feature type="non-terminal residue" evidence="2">
    <location>
        <position position="53"/>
    </location>
</feature>
<sequence>MYFARASGGRGQISRCRAAAVRPPGGPDAPPAAAAPCERIHQIDQDVKIVKSG</sequence>
<keyword evidence="3" id="KW-1185">Reference proteome</keyword>
<accession>A0A6H5GWA1</accession>